<dbReference type="GO" id="GO:0016020">
    <property type="term" value="C:membrane"/>
    <property type="evidence" value="ECO:0007669"/>
    <property type="project" value="UniProtKB-SubCell"/>
</dbReference>
<accession>F8AZD9</accession>
<dbReference type="Proteomes" id="UP000001549">
    <property type="component" value="Chromosome"/>
</dbReference>
<feature type="compositionally biased region" description="Low complexity" evidence="8">
    <location>
        <begin position="570"/>
        <end position="628"/>
    </location>
</feature>
<name>F8AZD9_9ACTN</name>
<dbReference type="GO" id="GO:0016757">
    <property type="term" value="F:glycosyltransferase activity"/>
    <property type="evidence" value="ECO:0007669"/>
    <property type="project" value="UniProtKB-KW"/>
</dbReference>
<feature type="region of interest" description="Disordered" evidence="8">
    <location>
        <begin position="422"/>
        <end position="448"/>
    </location>
</feature>
<feature type="region of interest" description="Disordered" evidence="8">
    <location>
        <begin position="568"/>
        <end position="640"/>
    </location>
</feature>
<feature type="transmembrane region" description="Helical" evidence="9">
    <location>
        <begin position="221"/>
        <end position="242"/>
    </location>
</feature>
<comment type="similarity">
    <text evidence="7">Belongs to the MptA/B family.</text>
</comment>
<evidence type="ECO:0000313" key="11">
    <source>
        <dbReference type="Proteomes" id="UP000001549"/>
    </source>
</evidence>
<feature type="compositionally biased region" description="Pro residues" evidence="8">
    <location>
        <begin position="629"/>
        <end position="638"/>
    </location>
</feature>
<dbReference type="InterPro" id="IPR049829">
    <property type="entry name" value="MptA/B-like"/>
</dbReference>
<evidence type="ECO:0000256" key="9">
    <source>
        <dbReference type="SAM" id="Phobius"/>
    </source>
</evidence>
<keyword evidence="2" id="KW-0328">Glycosyltransferase</keyword>
<feature type="transmembrane region" description="Helical" evidence="9">
    <location>
        <begin position="702"/>
        <end position="723"/>
    </location>
</feature>
<dbReference type="HOGENOM" id="CLU_432618_0_0_11"/>
<gene>
    <name evidence="10" type="ordered locus">FsymDg_4424</name>
</gene>
<dbReference type="NCBIfam" id="NF038066">
    <property type="entry name" value="MptB"/>
    <property type="match status" value="1"/>
</dbReference>
<evidence type="ECO:0000256" key="5">
    <source>
        <dbReference type="ARBA" id="ARBA00022989"/>
    </source>
</evidence>
<evidence type="ECO:0000256" key="1">
    <source>
        <dbReference type="ARBA" id="ARBA00004141"/>
    </source>
</evidence>
<feature type="transmembrane region" description="Helical" evidence="9">
    <location>
        <begin position="500"/>
        <end position="519"/>
    </location>
</feature>
<evidence type="ECO:0000313" key="10">
    <source>
        <dbReference type="EMBL" id="AEH11674.1"/>
    </source>
</evidence>
<dbReference type="AlphaFoldDB" id="F8AZD9"/>
<dbReference type="Pfam" id="PF26314">
    <property type="entry name" value="MptA_B_family"/>
    <property type="match status" value="1"/>
</dbReference>
<comment type="subcellular location">
    <subcellularLocation>
        <location evidence="1">Membrane</location>
        <topology evidence="1">Multi-pass membrane protein</topology>
    </subcellularLocation>
</comment>
<feature type="compositionally biased region" description="Basic and acidic residues" evidence="8">
    <location>
        <begin position="431"/>
        <end position="441"/>
    </location>
</feature>
<keyword evidence="11" id="KW-1185">Reference proteome</keyword>
<evidence type="ECO:0000256" key="8">
    <source>
        <dbReference type="SAM" id="MobiDB-lite"/>
    </source>
</evidence>
<proteinExistence type="inferred from homology"/>
<feature type="region of interest" description="Disordered" evidence="8">
    <location>
        <begin position="95"/>
        <end position="116"/>
    </location>
</feature>
<organism evidence="10 11">
    <name type="scientific">Candidatus Protofrankia datiscae</name>
    <dbReference type="NCBI Taxonomy" id="2716812"/>
    <lineage>
        <taxon>Bacteria</taxon>
        <taxon>Bacillati</taxon>
        <taxon>Actinomycetota</taxon>
        <taxon>Actinomycetes</taxon>
        <taxon>Frankiales</taxon>
        <taxon>Frankiaceae</taxon>
        <taxon>Protofrankia</taxon>
    </lineage>
</organism>
<dbReference type="STRING" id="656024.FsymDg_4424"/>
<evidence type="ECO:0000256" key="7">
    <source>
        <dbReference type="ARBA" id="ARBA00043987"/>
    </source>
</evidence>
<keyword evidence="5 9" id="KW-1133">Transmembrane helix</keyword>
<protein>
    <submittedName>
        <fullName evidence="10">Uncharacterized protein</fullName>
    </submittedName>
</protein>
<evidence type="ECO:0000256" key="4">
    <source>
        <dbReference type="ARBA" id="ARBA00022692"/>
    </source>
</evidence>
<keyword evidence="4 9" id="KW-0812">Transmembrane</keyword>
<feature type="transmembrane region" description="Helical" evidence="9">
    <location>
        <begin position="735"/>
        <end position="753"/>
    </location>
</feature>
<keyword evidence="3" id="KW-0808">Transferase</keyword>
<feature type="transmembrane region" description="Helical" evidence="9">
    <location>
        <begin position="386"/>
        <end position="412"/>
    </location>
</feature>
<feature type="transmembrane region" description="Helical" evidence="9">
    <location>
        <begin position="531"/>
        <end position="553"/>
    </location>
</feature>
<reference evidence="10 11" key="1">
    <citation type="submission" date="2011-05" db="EMBL/GenBank/DDBJ databases">
        <title>Complete sequence of chromosome of Frankia symbiont of Datisca glomerata.</title>
        <authorList>
            <consortium name="US DOE Joint Genome Institute"/>
            <person name="Lucas S."/>
            <person name="Han J."/>
            <person name="Lapidus A."/>
            <person name="Cheng J.-F."/>
            <person name="Goodwin L."/>
            <person name="Pitluck S."/>
            <person name="Peters L."/>
            <person name="Mikhailova N."/>
            <person name="Chertkov O."/>
            <person name="Teshima H."/>
            <person name="Han C."/>
            <person name="Tapia R."/>
            <person name="Land M."/>
            <person name="Hauser L."/>
            <person name="Kyrpides N."/>
            <person name="Ivanova N."/>
            <person name="Pagani I."/>
            <person name="Berry A."/>
            <person name="Pawlowski K."/>
            <person name="Persson T."/>
            <person name="Vanden Heuvel B."/>
            <person name="Benson D."/>
            <person name="Woyke T."/>
        </authorList>
    </citation>
    <scope>NUCLEOTIDE SEQUENCE [LARGE SCALE GENOMIC DNA]</scope>
    <source>
        <strain evidence="11">4085684</strain>
    </source>
</reference>
<feature type="transmembrane region" description="Helical" evidence="9">
    <location>
        <begin position="262"/>
        <end position="288"/>
    </location>
</feature>
<dbReference type="EMBL" id="CP002801">
    <property type="protein sequence ID" value="AEH11674.1"/>
    <property type="molecule type" value="Genomic_DNA"/>
</dbReference>
<evidence type="ECO:0000256" key="2">
    <source>
        <dbReference type="ARBA" id="ARBA00022676"/>
    </source>
</evidence>
<sequence>MVGTVAAVTAVLAEAGLGPRNPDTFNPSSWWGILASQPPSTATRGWLAAIAAVAVITLCICWCALVRSITHSAAHTTENAVDSHDRWHISDRPSMFDTLPSGSEHTRGAARPATRRTTTARVVVTSIGWNLPFALGPPLFSRDVYAYASQGELARHGLDPATHGVSALRALGPQMEPFVTAVDPRWRDTHAPYGSTAVLVEKAAATVGDALAGTGPLGAVIVLRLAAVLSVVALVALTPRLLPGRGNPRRTALVLALLAANPVTAIHLTGGAHLDALAATLTVTALLLDRHRHPRIGDPIPSNRENEGTSGCHGSHFHHFRTRSLDQGGVRGRLGGGVGRWWPGGKRERVGWGQAGYGRPRRSRRWPRSRWSTGSQWSTRAGALRCAAVALACLAGTVKVTAFLALAVLVLVHLRERVAAGHTGRATAGHGRSDRGNHDENGEASPARRSVVAAGAGSALFDLSVAAVTMAVSMVAAGFGPTWIGALATSGQSRTGIAPAALLAHLIRLPLGLLGLLNLPGPWDTGDQAETALAAGRAVSLAVAAAVVAWLLVRAWRRPSLPPCLPAPSHPALSSAPAPSVMTPSGPTAADPTASAPAMSGPVTSAPTSPGRATPAPAPSTPATCGPTAPAPTAPSPALPVAVAGTSASARGCVPDDVAIVGVGGMAVALGSPVVYPWYLAPTVPALAVIAASGGSAAARRLVIVTSVVLCVTSLASLAPTWALLGRAAPPGTPTAMIISVAVGAAALGALLARPRRRRTSRR</sequence>
<feature type="transmembrane region" description="Helical" evidence="9">
    <location>
        <begin position="46"/>
        <end position="66"/>
    </location>
</feature>
<evidence type="ECO:0000256" key="3">
    <source>
        <dbReference type="ARBA" id="ARBA00022679"/>
    </source>
</evidence>
<dbReference type="KEGG" id="fsy:FsymDg_4424"/>
<feature type="transmembrane region" description="Helical" evidence="9">
    <location>
        <begin position="465"/>
        <end position="488"/>
    </location>
</feature>
<keyword evidence="6 9" id="KW-0472">Membrane</keyword>
<dbReference type="eggNOG" id="ENOG502Z9GU">
    <property type="taxonomic scope" value="Bacteria"/>
</dbReference>
<evidence type="ECO:0000256" key="6">
    <source>
        <dbReference type="ARBA" id="ARBA00023136"/>
    </source>
</evidence>